<dbReference type="PANTHER" id="PTHR43300:SF12">
    <property type="entry name" value="CHLORAMPHENICOL ACETYLTRANSFERASE"/>
    <property type="match status" value="1"/>
</dbReference>
<dbReference type="GO" id="GO:0016746">
    <property type="term" value="F:acyltransferase activity"/>
    <property type="evidence" value="ECO:0007669"/>
    <property type="project" value="UniProtKB-KW"/>
</dbReference>
<organism evidence="4 5">
    <name type="scientific">Bacillus cereus ISP2954</name>
    <dbReference type="NCBI Taxonomy" id="1053215"/>
    <lineage>
        <taxon>Bacteria</taxon>
        <taxon>Bacillati</taxon>
        <taxon>Bacillota</taxon>
        <taxon>Bacilli</taxon>
        <taxon>Bacillales</taxon>
        <taxon>Bacillaceae</taxon>
        <taxon>Bacillus</taxon>
        <taxon>Bacillus cereus group</taxon>
    </lineage>
</organism>
<name>A0A9W5QFZ3_BACCE</name>
<dbReference type="PANTHER" id="PTHR43300">
    <property type="entry name" value="ACETYLTRANSFERASE"/>
    <property type="match status" value="1"/>
</dbReference>
<evidence type="ECO:0000313" key="4">
    <source>
        <dbReference type="EMBL" id="EOP62625.1"/>
    </source>
</evidence>
<proteinExistence type="predicted"/>
<keyword evidence="3" id="KW-0012">Acyltransferase</keyword>
<keyword evidence="2" id="KW-0677">Repeat</keyword>
<accession>A0A9W5QFZ3</accession>
<dbReference type="InterPro" id="IPR018357">
    <property type="entry name" value="Hexapep_transf_CS"/>
</dbReference>
<dbReference type="AlphaFoldDB" id="A0A9W5QFZ3"/>
<dbReference type="SUPFAM" id="SSF51161">
    <property type="entry name" value="Trimeric LpxA-like enzymes"/>
    <property type="match status" value="1"/>
</dbReference>
<evidence type="ECO:0000256" key="1">
    <source>
        <dbReference type="ARBA" id="ARBA00022679"/>
    </source>
</evidence>
<dbReference type="Gene3D" id="2.160.10.10">
    <property type="entry name" value="Hexapeptide repeat proteins"/>
    <property type="match status" value="1"/>
</dbReference>
<dbReference type="InterPro" id="IPR050179">
    <property type="entry name" value="Trans_hexapeptide_repeat"/>
</dbReference>
<comment type="caution">
    <text evidence="4">The sequence shown here is derived from an EMBL/GenBank/DDBJ whole genome shotgun (WGS) entry which is preliminary data.</text>
</comment>
<protein>
    <submittedName>
        <fullName evidence="4">Galactoside O-acetyltransferase</fullName>
    </submittedName>
</protein>
<evidence type="ECO:0000256" key="3">
    <source>
        <dbReference type="ARBA" id="ARBA00023315"/>
    </source>
</evidence>
<dbReference type="Proteomes" id="UP000013989">
    <property type="component" value="Unassembled WGS sequence"/>
</dbReference>
<keyword evidence="1" id="KW-0808">Transferase</keyword>
<reference evidence="4 5" key="1">
    <citation type="submission" date="2012-12" db="EMBL/GenBank/DDBJ databases">
        <title>The Genome Sequence of Bacillus cereus ISP2954.</title>
        <authorList>
            <consortium name="The Broad Institute Genome Sequencing Platform"/>
            <consortium name="The Broad Institute Genome Sequencing Center for Infectious Disease"/>
            <person name="Feldgarden M."/>
            <person name="Van der Auwera G.A."/>
            <person name="Mahillon J."/>
            <person name="Duprez V."/>
            <person name="Timmery S."/>
            <person name="Mattelet C."/>
            <person name="Dierick K."/>
            <person name="Sun M."/>
            <person name="Yu Z."/>
            <person name="Zhu L."/>
            <person name="Hu X."/>
            <person name="Shank E.B."/>
            <person name="Swiecicka I."/>
            <person name="Hansen B.M."/>
            <person name="Andrup L."/>
            <person name="Walker B."/>
            <person name="Young S.K."/>
            <person name="Zeng Q."/>
            <person name="Gargeya S."/>
            <person name="Fitzgerald M."/>
            <person name="Haas B."/>
            <person name="Abouelleil A."/>
            <person name="Alvarado L."/>
            <person name="Arachchi H.M."/>
            <person name="Berlin A.M."/>
            <person name="Chapman S.B."/>
            <person name="Dewar J."/>
            <person name="Goldberg J."/>
            <person name="Griggs A."/>
            <person name="Gujja S."/>
            <person name="Hansen M."/>
            <person name="Howarth C."/>
            <person name="Imamovic A."/>
            <person name="Larimer J."/>
            <person name="McCowan C."/>
            <person name="Murphy C."/>
            <person name="Neiman D."/>
            <person name="Pearson M."/>
            <person name="Priest M."/>
            <person name="Roberts A."/>
            <person name="Saif S."/>
            <person name="Shea T."/>
            <person name="Sisk P."/>
            <person name="Sykes S."/>
            <person name="Wortman J."/>
            <person name="Nusbaum C."/>
            <person name="Birren B."/>
        </authorList>
    </citation>
    <scope>NUCLEOTIDE SEQUENCE [LARGE SCALE GENOMIC DNA]</scope>
    <source>
        <strain evidence="4 5">ISP2954</strain>
    </source>
</reference>
<dbReference type="PROSITE" id="PS00101">
    <property type="entry name" value="HEXAPEP_TRANSFERASES"/>
    <property type="match status" value="1"/>
</dbReference>
<gene>
    <name evidence="4" type="ORF">IGU_03604</name>
</gene>
<sequence>MKPVRVYFVCSFLRGLYCLKVCSFQLMENRRVSILKLMGMGFPQMNSFYSQEELSEIGFLSVGENVLISKKTSIYNPGAISVGNNVRIDDFCILSGKITIGSYSHIAAYTALFGGEMGIEMHDFANISSKTIVYAAIDDFSGNTLMGPTIPHQYKNVKAGKVVLKKHAIVGAHSIIFPNVVIGEGAAVGAMSMVKESLDDWYIYVGVPVRKIKARKKNIVELENEFLKNINS</sequence>
<evidence type="ECO:0000256" key="2">
    <source>
        <dbReference type="ARBA" id="ARBA00022737"/>
    </source>
</evidence>
<dbReference type="CDD" id="cd04647">
    <property type="entry name" value="LbH_MAT_like"/>
    <property type="match status" value="1"/>
</dbReference>
<evidence type="ECO:0000313" key="5">
    <source>
        <dbReference type="Proteomes" id="UP000013989"/>
    </source>
</evidence>
<dbReference type="EMBL" id="AHEJ01000065">
    <property type="protein sequence ID" value="EOP62625.1"/>
    <property type="molecule type" value="Genomic_DNA"/>
</dbReference>
<dbReference type="InterPro" id="IPR011004">
    <property type="entry name" value="Trimer_LpxA-like_sf"/>
</dbReference>